<comment type="caution">
    <text evidence="1">The sequence shown here is derived from an EMBL/GenBank/DDBJ whole genome shotgun (WGS) entry which is preliminary data.</text>
</comment>
<sequence>LVAQNAKFLENSLIDQEASGSLEDLEIIQEEDTHLSLETSLDHEEDGLK</sequence>
<reference evidence="1" key="1">
    <citation type="journal article" date="2019" name="Sci. Rep.">
        <title>Draft genome of Tanacetum cinerariifolium, the natural source of mosquito coil.</title>
        <authorList>
            <person name="Yamashiro T."/>
            <person name="Shiraishi A."/>
            <person name="Satake H."/>
            <person name="Nakayama K."/>
        </authorList>
    </citation>
    <scope>NUCLEOTIDE SEQUENCE</scope>
</reference>
<gene>
    <name evidence="1" type="ORF">Tci_924905</name>
</gene>
<evidence type="ECO:0000313" key="1">
    <source>
        <dbReference type="EMBL" id="GFD52936.1"/>
    </source>
</evidence>
<protein>
    <submittedName>
        <fullName evidence="1">Uncharacterized protein</fullName>
    </submittedName>
</protein>
<name>A0A699X4U7_TANCI</name>
<organism evidence="1">
    <name type="scientific">Tanacetum cinerariifolium</name>
    <name type="common">Dalmatian daisy</name>
    <name type="synonym">Chrysanthemum cinerariifolium</name>
    <dbReference type="NCBI Taxonomy" id="118510"/>
    <lineage>
        <taxon>Eukaryota</taxon>
        <taxon>Viridiplantae</taxon>
        <taxon>Streptophyta</taxon>
        <taxon>Embryophyta</taxon>
        <taxon>Tracheophyta</taxon>
        <taxon>Spermatophyta</taxon>
        <taxon>Magnoliopsida</taxon>
        <taxon>eudicotyledons</taxon>
        <taxon>Gunneridae</taxon>
        <taxon>Pentapetalae</taxon>
        <taxon>asterids</taxon>
        <taxon>campanulids</taxon>
        <taxon>Asterales</taxon>
        <taxon>Asteraceae</taxon>
        <taxon>Asteroideae</taxon>
        <taxon>Anthemideae</taxon>
        <taxon>Anthemidinae</taxon>
        <taxon>Tanacetum</taxon>
    </lineage>
</organism>
<dbReference type="EMBL" id="BKCJ011788159">
    <property type="protein sequence ID" value="GFD52936.1"/>
    <property type="molecule type" value="Genomic_DNA"/>
</dbReference>
<proteinExistence type="predicted"/>
<accession>A0A699X4U7</accession>
<feature type="non-terminal residue" evidence="1">
    <location>
        <position position="1"/>
    </location>
</feature>
<dbReference type="AlphaFoldDB" id="A0A699X4U7"/>